<evidence type="ECO:0000313" key="2">
    <source>
        <dbReference type="EMBL" id="KFM70122.1"/>
    </source>
</evidence>
<dbReference type="Gene3D" id="1.10.287.2900">
    <property type="match status" value="2"/>
</dbReference>
<evidence type="ECO:0000259" key="1">
    <source>
        <dbReference type="Pfam" id="PF16860"/>
    </source>
</evidence>
<gene>
    <name evidence="2" type="ORF">X975_02735</name>
</gene>
<dbReference type="EMBL" id="KK117308">
    <property type="protein sequence ID" value="KFM70122.1"/>
    <property type="molecule type" value="Genomic_DNA"/>
</dbReference>
<feature type="domain" description="IMS import disulfide relay-system CHCH-CHCH-like Cx9C" evidence="1">
    <location>
        <begin position="9"/>
        <end position="53"/>
    </location>
</feature>
<evidence type="ECO:0000313" key="3">
    <source>
        <dbReference type="Proteomes" id="UP000054359"/>
    </source>
</evidence>
<dbReference type="Proteomes" id="UP000054359">
    <property type="component" value="Unassembled WGS sequence"/>
</dbReference>
<dbReference type="GO" id="GO:0045333">
    <property type="term" value="P:cellular respiration"/>
    <property type="evidence" value="ECO:0007669"/>
    <property type="project" value="TreeGrafter"/>
</dbReference>
<accession>A0A087TYD3</accession>
<feature type="non-terminal residue" evidence="2">
    <location>
        <position position="104"/>
    </location>
</feature>
<dbReference type="AlphaFoldDB" id="A0A087TYD3"/>
<dbReference type="PANTHER" id="PTHR47106">
    <property type="entry name" value="COILED-COIL-HELIX-COILED-COIL-HELIX DOMAIN-CONTAINING PROTEIN 5"/>
    <property type="match status" value="1"/>
</dbReference>
<proteinExistence type="predicted"/>
<dbReference type="Pfam" id="PF16860">
    <property type="entry name" value="CX9C"/>
    <property type="match status" value="1"/>
</dbReference>
<keyword evidence="3" id="KW-1185">Reference proteome</keyword>
<dbReference type="OrthoDB" id="2581252at2759"/>
<dbReference type="STRING" id="407821.A0A087TYD3"/>
<dbReference type="PANTHER" id="PTHR47106:SF1">
    <property type="entry name" value="COILED-COIL-HELIX-COILED-COIL-HELIX DOMAIN-CONTAINING PROTEIN 5"/>
    <property type="match status" value="1"/>
</dbReference>
<dbReference type="OMA" id="QKIRRDC"/>
<dbReference type="GO" id="GO:0005758">
    <property type="term" value="C:mitochondrial intermembrane space"/>
    <property type="evidence" value="ECO:0007669"/>
    <property type="project" value="TreeGrafter"/>
</dbReference>
<dbReference type="InterPro" id="IPR052848">
    <property type="entry name" value="CHCH_domain-containing_protein"/>
</dbReference>
<name>A0A087TYD3_STEMI</name>
<organism evidence="2 3">
    <name type="scientific">Stegodyphus mimosarum</name>
    <name type="common">African social velvet spider</name>
    <dbReference type="NCBI Taxonomy" id="407821"/>
    <lineage>
        <taxon>Eukaryota</taxon>
        <taxon>Metazoa</taxon>
        <taxon>Ecdysozoa</taxon>
        <taxon>Arthropoda</taxon>
        <taxon>Chelicerata</taxon>
        <taxon>Arachnida</taxon>
        <taxon>Araneae</taxon>
        <taxon>Araneomorphae</taxon>
        <taxon>Entelegynae</taxon>
        <taxon>Eresoidea</taxon>
        <taxon>Eresidae</taxon>
        <taxon>Stegodyphus</taxon>
    </lineage>
</organism>
<sequence length="104" mass="12109">MNPMEGKAMQIVNSHCSTLMNNYSKCVDKYPNVWYTACAYHRHELARCSETHPVMLKVKTKCDTLFRRYEKCQKAYPDDHSRCNARFNAFLNCVEYVANDASNS</sequence>
<protein>
    <submittedName>
        <fullName evidence="2">Coiled-coil-helix-coiled-coil-helix domain-containing protein 5</fullName>
    </submittedName>
</protein>
<reference evidence="2 3" key="1">
    <citation type="submission" date="2013-11" db="EMBL/GenBank/DDBJ databases">
        <title>Genome sequencing of Stegodyphus mimosarum.</title>
        <authorList>
            <person name="Bechsgaard J."/>
        </authorList>
    </citation>
    <scope>NUCLEOTIDE SEQUENCE [LARGE SCALE GENOMIC DNA]</scope>
</reference>
<dbReference type="InterPro" id="IPR031731">
    <property type="entry name" value="CX9C"/>
</dbReference>